<protein>
    <recommendedName>
        <fullName evidence="3">Right handed beta helix domain-containing protein</fullName>
    </recommendedName>
</protein>
<dbReference type="InterPro" id="IPR011050">
    <property type="entry name" value="Pectin_lyase_fold/virulence"/>
</dbReference>
<comment type="caution">
    <text evidence="4">The sequence shown here is derived from an EMBL/GenBank/DDBJ whole genome shotgun (WGS) entry which is preliminary data.</text>
</comment>
<dbReference type="EMBL" id="BAABAU010000001">
    <property type="protein sequence ID" value="GAA4265668.1"/>
    <property type="molecule type" value="Genomic_DNA"/>
</dbReference>
<feature type="domain" description="Right handed beta helix" evidence="3">
    <location>
        <begin position="511"/>
        <end position="671"/>
    </location>
</feature>
<dbReference type="SUPFAM" id="SSF51126">
    <property type="entry name" value="Pectin lyase-like"/>
    <property type="match status" value="1"/>
</dbReference>
<keyword evidence="5" id="KW-1185">Reference proteome</keyword>
<gene>
    <name evidence="4" type="ORF">GCM10022256_12800</name>
</gene>
<dbReference type="SMART" id="SM00710">
    <property type="entry name" value="PbH1"/>
    <property type="match status" value="6"/>
</dbReference>
<organism evidence="4 5">
    <name type="scientific">Frondihabitans peucedani</name>
    <dbReference type="NCBI Taxonomy" id="598626"/>
    <lineage>
        <taxon>Bacteria</taxon>
        <taxon>Bacillati</taxon>
        <taxon>Actinomycetota</taxon>
        <taxon>Actinomycetes</taxon>
        <taxon>Micrococcales</taxon>
        <taxon>Microbacteriaceae</taxon>
        <taxon>Frondihabitans</taxon>
    </lineage>
</organism>
<reference evidence="5" key="1">
    <citation type="journal article" date="2019" name="Int. J. Syst. Evol. Microbiol.">
        <title>The Global Catalogue of Microorganisms (GCM) 10K type strain sequencing project: providing services to taxonomists for standard genome sequencing and annotation.</title>
        <authorList>
            <consortium name="The Broad Institute Genomics Platform"/>
            <consortium name="The Broad Institute Genome Sequencing Center for Infectious Disease"/>
            <person name="Wu L."/>
            <person name="Ma J."/>
        </authorList>
    </citation>
    <scope>NUCLEOTIDE SEQUENCE [LARGE SCALE GENOMIC DNA]</scope>
    <source>
        <strain evidence="5">JCM 17442</strain>
    </source>
</reference>
<dbReference type="Pfam" id="PF13229">
    <property type="entry name" value="Beta_helix"/>
    <property type="match status" value="1"/>
</dbReference>
<keyword evidence="2" id="KW-0732">Signal</keyword>
<feature type="signal peptide" evidence="2">
    <location>
        <begin position="1"/>
        <end position="40"/>
    </location>
</feature>
<name>A0ABP8E0E8_9MICO</name>
<evidence type="ECO:0000313" key="4">
    <source>
        <dbReference type="EMBL" id="GAA4265668.1"/>
    </source>
</evidence>
<dbReference type="Gene3D" id="2.160.20.10">
    <property type="entry name" value="Single-stranded right-handed beta-helix, Pectin lyase-like"/>
    <property type="match status" value="1"/>
</dbReference>
<feature type="region of interest" description="Disordered" evidence="1">
    <location>
        <begin position="248"/>
        <end position="309"/>
    </location>
</feature>
<feature type="chain" id="PRO_5047479205" description="Right handed beta helix domain-containing protein" evidence="2">
    <location>
        <begin position="41"/>
        <end position="841"/>
    </location>
</feature>
<sequence length="841" mass="85728">MTSPAPRHVASRRRINVPALAGISAGIVLAAVLPSQIAHAAPATVASDSFSRTVSAGWGSATTGGAWTGTVRSGATASVQSGQGVISGLAKSTSAMATLSSVSSLDTGVVGTIGLPSTPATLYTAFEIRKQSNGSSYRGRLELSPNGKAVLAVSRVTKAGEVNLGRFALPGTFAPGQRVVVEFQVTGTSTVTIRGRAKVVGAATPGWQLSVTDSSSSRVSTPGGIGLWEYAGGGNSAALTTTLDDLKVTRDPSSSSTPPATTPPASPAPSPSASTPSRPAPAAPPAGSTPAQPADPTQPDRGSVAVGGTSYKVPSDAVVVSPSGSDSAAGSLASPLRTVGAAIARASSGDTIVLRAGSYNESVTIPRNKTLTVQSYPGEAVWFDGSKQVTDWSRAGSDWAASWSYFPSSVMDGIADNPFFVDSAKPLASHPDQVFVDGRQLTQVGSASAVTPGTFYADSSNGRVVLGTDPSGHSVRISNQPQAIKVMSPNTVLQGFGVKDYATSYLDKGAVRLSSTGDVARNLVIQDNAMIGINVENDAADLDHLTVTGSGLLGIGANSSYGLQVRNSVVTGNNSQAFNAQPVAGGVKVTRSRGVTVSNIDASDNTGTGIWFDESVYDGSIVNSTSSGNSVDGILAELSDHIIVAGNELNDNKIGVIVYNTANVEIYNNAIGNNRQFGVKLAQDQRRQANTGITGHDRRRPLPDPTLTWIVKNVTIANNAFGSGGLYQIYGLDGVTNIPMDAMQVTITGNLFNQHLTSAQSTLVGWGGGDNHTVTRYNDVSTLGQAKGSARGNDETTGVLPISGMLSALKGALGIAVGLPGDVADALGVKPGSKGVGPFHG</sequence>
<evidence type="ECO:0000313" key="5">
    <source>
        <dbReference type="Proteomes" id="UP001501594"/>
    </source>
</evidence>
<evidence type="ECO:0000256" key="2">
    <source>
        <dbReference type="SAM" id="SignalP"/>
    </source>
</evidence>
<dbReference type="RefSeq" id="WP_344794224.1">
    <property type="nucleotide sequence ID" value="NZ_BAABAU010000001.1"/>
</dbReference>
<dbReference type="InterPro" id="IPR039448">
    <property type="entry name" value="Beta_helix"/>
</dbReference>
<accession>A0ABP8E0E8</accession>
<proteinExistence type="predicted"/>
<dbReference type="InterPro" id="IPR012334">
    <property type="entry name" value="Pectin_lyas_fold"/>
</dbReference>
<dbReference type="Proteomes" id="UP001501594">
    <property type="component" value="Unassembled WGS sequence"/>
</dbReference>
<evidence type="ECO:0000256" key="1">
    <source>
        <dbReference type="SAM" id="MobiDB-lite"/>
    </source>
</evidence>
<feature type="compositionally biased region" description="Pro residues" evidence="1">
    <location>
        <begin position="260"/>
        <end position="270"/>
    </location>
</feature>
<evidence type="ECO:0000259" key="3">
    <source>
        <dbReference type="Pfam" id="PF13229"/>
    </source>
</evidence>
<feature type="compositionally biased region" description="Low complexity" evidence="1">
    <location>
        <begin position="285"/>
        <end position="294"/>
    </location>
</feature>
<dbReference type="InterPro" id="IPR006626">
    <property type="entry name" value="PbH1"/>
</dbReference>